<protein>
    <submittedName>
        <fullName evidence="2">Uncharacterized protein</fullName>
    </submittedName>
</protein>
<gene>
    <name evidence="2" type="ORF">NTJ_15082</name>
</gene>
<evidence type="ECO:0000313" key="2">
    <source>
        <dbReference type="EMBL" id="BET02264.1"/>
    </source>
</evidence>
<feature type="region of interest" description="Disordered" evidence="1">
    <location>
        <begin position="57"/>
        <end position="80"/>
    </location>
</feature>
<reference evidence="2 3" key="1">
    <citation type="submission" date="2023-09" db="EMBL/GenBank/DDBJ databases">
        <title>Nesidiocoris tenuis whole genome shotgun sequence.</title>
        <authorList>
            <person name="Shibata T."/>
            <person name="Shimoda M."/>
            <person name="Kobayashi T."/>
            <person name="Uehara T."/>
        </authorList>
    </citation>
    <scope>NUCLEOTIDE SEQUENCE [LARGE SCALE GENOMIC DNA]</scope>
    <source>
        <strain evidence="2 3">Japan</strain>
    </source>
</reference>
<sequence>MAARAAMMNIFRIRVGTSRCGGGGFRVCGSGSAASAHARSIARTEPPAAEICGGLRDSKRRKRRPQRLRPMPPRFRQFFH</sequence>
<keyword evidence="3" id="KW-1185">Reference proteome</keyword>
<dbReference type="EMBL" id="AP028922">
    <property type="protein sequence ID" value="BET02264.1"/>
    <property type="molecule type" value="Genomic_DNA"/>
</dbReference>
<organism evidence="2 3">
    <name type="scientific">Nesidiocoris tenuis</name>
    <dbReference type="NCBI Taxonomy" id="355587"/>
    <lineage>
        <taxon>Eukaryota</taxon>
        <taxon>Metazoa</taxon>
        <taxon>Ecdysozoa</taxon>
        <taxon>Arthropoda</taxon>
        <taxon>Hexapoda</taxon>
        <taxon>Insecta</taxon>
        <taxon>Pterygota</taxon>
        <taxon>Neoptera</taxon>
        <taxon>Paraneoptera</taxon>
        <taxon>Hemiptera</taxon>
        <taxon>Heteroptera</taxon>
        <taxon>Panheteroptera</taxon>
        <taxon>Cimicomorpha</taxon>
        <taxon>Miridae</taxon>
        <taxon>Dicyphina</taxon>
        <taxon>Nesidiocoris</taxon>
    </lineage>
</organism>
<accession>A0ABN7BDC7</accession>
<evidence type="ECO:0000313" key="3">
    <source>
        <dbReference type="Proteomes" id="UP001307889"/>
    </source>
</evidence>
<proteinExistence type="predicted"/>
<dbReference type="Proteomes" id="UP001307889">
    <property type="component" value="Chromosome 14"/>
</dbReference>
<feature type="compositionally biased region" description="Basic residues" evidence="1">
    <location>
        <begin position="58"/>
        <end position="67"/>
    </location>
</feature>
<name>A0ABN7BDC7_9HEMI</name>
<evidence type="ECO:0000256" key="1">
    <source>
        <dbReference type="SAM" id="MobiDB-lite"/>
    </source>
</evidence>